<proteinExistence type="predicted"/>
<evidence type="ECO:0000313" key="4">
    <source>
        <dbReference type="Proteomes" id="UP000028782"/>
    </source>
</evidence>
<feature type="transmembrane region" description="Helical" evidence="2">
    <location>
        <begin position="121"/>
        <end position="142"/>
    </location>
</feature>
<keyword evidence="2" id="KW-0812">Transmembrane</keyword>
<dbReference type="HOGENOM" id="CLU_602329_0_0_4"/>
<dbReference type="KEGG" id="ctes:O987_14295"/>
<dbReference type="EMBL" id="CP006704">
    <property type="protein sequence ID" value="AIJ46975.1"/>
    <property type="molecule type" value="Genomic_DNA"/>
</dbReference>
<evidence type="ECO:0000256" key="2">
    <source>
        <dbReference type="SAM" id="Phobius"/>
    </source>
</evidence>
<feature type="region of interest" description="Disordered" evidence="1">
    <location>
        <begin position="1"/>
        <end position="30"/>
    </location>
</feature>
<keyword evidence="2" id="KW-0472">Membrane</keyword>
<sequence length="454" mass="45340">MSEQSTVDADVQVTEPSVPPPPPPDVADLSPAVSVAPEVTGVDDSAVDHSWLSELETAAPLSAATATASAAAAPVEVKNRPGFFARAFGRAPAAAKPRKAEVPVSVESSEIPSRRKSTNPWVLRTVGIAGVVGMLAVGYLQYGSKRLPALDLLGSSLPEAGLVAPQPAFDASEFDPRLADTSPLPLAPLADAAAAPIGGAPAGDADPIPVGMQPEFDPEAVMRQSAADAGVASLGDAGAVPQAVANLALQRNEAAAAAPAGSPPITAAPAPTMAVAPTAVATATPVGVDPQMLDRMKRMEDMMLLMSQQLAAMQQANALAGKTSAAPAPAPAVAPAVAPAAAQAAPIEQPSPRPAPKRVMVKAKPATPRQAAKVVAAKPAAAPTGAQLVSVDMWNGEPSVVVASGVPGDRSVRVLRPGDVVNGLSLKSADPVSRTATFVAPGSQGLTLSVSNGG</sequence>
<accession>A0A076PTD3</accession>
<organism evidence="3 4">
    <name type="scientific">Comamonas testosteroni TK102</name>
    <dbReference type="NCBI Taxonomy" id="1392005"/>
    <lineage>
        <taxon>Bacteria</taxon>
        <taxon>Pseudomonadati</taxon>
        <taxon>Pseudomonadota</taxon>
        <taxon>Betaproteobacteria</taxon>
        <taxon>Burkholderiales</taxon>
        <taxon>Comamonadaceae</taxon>
        <taxon>Comamonas</taxon>
    </lineage>
</organism>
<keyword evidence="2" id="KW-1133">Transmembrane helix</keyword>
<dbReference type="Proteomes" id="UP000028782">
    <property type="component" value="Chromosome"/>
</dbReference>
<gene>
    <name evidence="3" type="ORF">O987_14295</name>
</gene>
<dbReference type="AlphaFoldDB" id="A0A076PTD3"/>
<reference evidence="3 4" key="1">
    <citation type="journal article" date="2014" name="Genome Announc.">
        <title>Complete Genome Sequence of Polychlorinated Biphenyl Degrader Comamonas testosteroni TK102 (NBRC 109938).</title>
        <authorList>
            <person name="Fukuda K."/>
            <person name="Hosoyama A."/>
            <person name="Tsuchikane K."/>
            <person name="Ohji S."/>
            <person name="Yamazoe A."/>
            <person name="Fujita N."/>
            <person name="Shintani M."/>
            <person name="Kimbara K."/>
        </authorList>
    </citation>
    <scope>NUCLEOTIDE SEQUENCE [LARGE SCALE GENOMIC DNA]</scope>
    <source>
        <strain evidence="3">TK102</strain>
    </source>
</reference>
<protein>
    <submittedName>
        <fullName evidence="3">Uncharacterized protein</fullName>
    </submittedName>
</protein>
<name>A0A076PTD3_COMTE</name>
<evidence type="ECO:0000313" key="3">
    <source>
        <dbReference type="EMBL" id="AIJ46975.1"/>
    </source>
</evidence>
<evidence type="ECO:0000256" key="1">
    <source>
        <dbReference type="SAM" id="MobiDB-lite"/>
    </source>
</evidence>